<reference evidence="1 2" key="1">
    <citation type="journal article" date="2019" name="Int. J. Syst. Evol. Microbiol.">
        <title>The Global Catalogue of Microorganisms (GCM) 10K type strain sequencing project: providing services to taxonomists for standard genome sequencing and annotation.</title>
        <authorList>
            <consortium name="The Broad Institute Genomics Platform"/>
            <consortium name="The Broad Institute Genome Sequencing Center for Infectious Disease"/>
            <person name="Wu L."/>
            <person name="Ma J."/>
        </authorList>
    </citation>
    <scope>NUCLEOTIDE SEQUENCE [LARGE SCALE GENOMIC DNA]</scope>
    <source>
        <strain evidence="1 2">JCM 15628</strain>
    </source>
</reference>
<dbReference type="EMBL" id="BAAAPU010000011">
    <property type="protein sequence ID" value="GAA1993584.1"/>
    <property type="molecule type" value="Genomic_DNA"/>
</dbReference>
<accession>A0ABN2SWE0</accession>
<dbReference type="RefSeq" id="WP_344066948.1">
    <property type="nucleotide sequence ID" value="NZ_BAAAPU010000011.1"/>
</dbReference>
<protein>
    <recommendedName>
        <fullName evidence="3">DUF4192 domain-containing protein</fullName>
    </recommendedName>
</protein>
<gene>
    <name evidence="1" type="ORF">GCM10009817_39860</name>
</gene>
<evidence type="ECO:0000313" key="2">
    <source>
        <dbReference type="Proteomes" id="UP001500013"/>
    </source>
</evidence>
<keyword evidence="2" id="KW-1185">Reference proteome</keyword>
<dbReference type="InterPro" id="IPR025447">
    <property type="entry name" value="DUF4192"/>
</dbReference>
<comment type="caution">
    <text evidence="1">The sequence shown here is derived from an EMBL/GenBank/DDBJ whole genome shotgun (WGS) entry which is preliminary data.</text>
</comment>
<dbReference type="Pfam" id="PF13830">
    <property type="entry name" value="DUF4192"/>
    <property type="match status" value="1"/>
</dbReference>
<organism evidence="1 2">
    <name type="scientific">Terrabacter lapilli</name>
    <dbReference type="NCBI Taxonomy" id="436231"/>
    <lineage>
        <taxon>Bacteria</taxon>
        <taxon>Bacillati</taxon>
        <taxon>Actinomycetota</taxon>
        <taxon>Actinomycetes</taxon>
        <taxon>Micrococcales</taxon>
        <taxon>Intrasporangiaceae</taxon>
        <taxon>Terrabacter</taxon>
    </lineage>
</organism>
<evidence type="ECO:0000313" key="1">
    <source>
        <dbReference type="EMBL" id="GAA1993584.1"/>
    </source>
</evidence>
<name>A0ABN2SWE0_9MICO</name>
<sequence length="345" mass="37487">MTAPPIKLRSPAELLAVIPHLLGFQPQHAIVVMALRDNKINLTERIDLPTPDRVEEVAEALVRHVRRETAEAALLVGYEDTAGQSRPLIEALTERLRAQGVSIRDRLVVHDGRWRSLDCDRPSCCPLEGSPLPPPADVASTIAEFIGQGSSPLPDRQTLAAQLEEGSAAQDVADLIRRSGEVPATVADSRARHRLADVWARVLTRSDGRLAVADAAVALQSLKEASTRDGLAAVLIPNGLDLNVLPEETQALVDACSGAIRTAEEEHEVDTTPGAVKSRLIDLCRHATDEHAAPVLTLLATYSWWHGDGALARVALDRALRCDRNYRLAQLLTLMLDEGIRPDRP</sequence>
<dbReference type="Proteomes" id="UP001500013">
    <property type="component" value="Unassembled WGS sequence"/>
</dbReference>
<evidence type="ECO:0008006" key="3">
    <source>
        <dbReference type="Google" id="ProtNLM"/>
    </source>
</evidence>
<proteinExistence type="predicted"/>